<protein>
    <submittedName>
        <fullName evidence="1">Uncharacterized protein</fullName>
    </submittedName>
</protein>
<dbReference type="EMBL" id="JACAQB010000006">
    <property type="protein sequence ID" value="NWB96601.1"/>
    <property type="molecule type" value="Genomic_DNA"/>
</dbReference>
<organism evidence="1 2">
    <name type="scientific">Pseudomonas gingeri</name>
    <dbReference type="NCBI Taxonomy" id="117681"/>
    <lineage>
        <taxon>Bacteria</taxon>
        <taxon>Pseudomonadati</taxon>
        <taxon>Pseudomonadota</taxon>
        <taxon>Gammaproteobacteria</taxon>
        <taxon>Pseudomonadales</taxon>
        <taxon>Pseudomonadaceae</taxon>
        <taxon>Pseudomonas</taxon>
    </lineage>
</organism>
<proteinExistence type="predicted"/>
<accession>A0A7Y8C2W1</accession>
<dbReference type="AlphaFoldDB" id="A0A7Y8C2W1"/>
<name>A0A7Y8C2W1_9PSED</name>
<comment type="caution">
    <text evidence="1">The sequence shown here is derived from an EMBL/GenBank/DDBJ whole genome shotgun (WGS) entry which is preliminary data.</text>
</comment>
<sequence>MKIPGLFKHERSADMSVEQDNFAASLKELSKYSFKVDSMIMDTALALSGLVPQGAGVVVAPMVGAYKMGQPSSALVDNPYFKVNGVARPSPKTKHLLRHRKVRNYVQSFTGTAASLGSMVLPVNPYALIRDGSSAGASIVHLYHFAEMARNCRQSKTLSQWFELLKLMKSHKLFNRGIGFGLATIPGGVSLAVSVPIKLCLLAKNTGVLAQESALCKIIAMELHWRAYQEQGLLKGNGSGPATAIVRELMTRRGVMGGFSHDYPALIQEPAGWNAFAAKIMDI</sequence>
<dbReference type="Proteomes" id="UP000539985">
    <property type="component" value="Unassembled WGS sequence"/>
</dbReference>
<dbReference type="RefSeq" id="WP_177097753.1">
    <property type="nucleotide sequence ID" value="NZ_JACAOS010000003.1"/>
</dbReference>
<evidence type="ECO:0000313" key="1">
    <source>
        <dbReference type="EMBL" id="NWB96601.1"/>
    </source>
</evidence>
<reference evidence="1 2" key="1">
    <citation type="submission" date="2020-04" db="EMBL/GenBank/DDBJ databases">
        <title>Molecular characterization of pseudomonads from Agaricus bisporus reveal novel blotch 2 pathogens in Western Europe.</title>
        <authorList>
            <person name="Taparia T."/>
            <person name="Krijger M."/>
            <person name="Haynes E."/>
            <person name="Elpinstone J.G."/>
            <person name="Noble R."/>
            <person name="Van Der Wolf J."/>
        </authorList>
    </citation>
    <scope>NUCLEOTIDE SEQUENCE [LARGE SCALE GENOMIC DNA]</scope>
    <source>
        <strain evidence="1 2">H7001</strain>
    </source>
</reference>
<gene>
    <name evidence="1" type="ORF">HX882_11920</name>
</gene>
<evidence type="ECO:0000313" key="2">
    <source>
        <dbReference type="Proteomes" id="UP000539985"/>
    </source>
</evidence>